<feature type="region of interest" description="Disordered" evidence="3">
    <location>
        <begin position="1"/>
        <end position="40"/>
    </location>
</feature>
<dbReference type="Pfam" id="PF25549">
    <property type="entry name" value="DUF7927"/>
    <property type="match status" value="20"/>
</dbReference>
<dbReference type="GO" id="GO:0000272">
    <property type="term" value="P:polysaccharide catabolic process"/>
    <property type="evidence" value="ECO:0007669"/>
    <property type="project" value="UniProtKB-KW"/>
</dbReference>
<evidence type="ECO:0000259" key="5">
    <source>
        <dbReference type="PROSITE" id="PS50853"/>
    </source>
</evidence>
<dbReference type="Gene3D" id="2.60.40.290">
    <property type="match status" value="1"/>
</dbReference>
<dbReference type="CDD" id="cd00063">
    <property type="entry name" value="FN3"/>
    <property type="match status" value="2"/>
</dbReference>
<protein>
    <recommendedName>
        <fullName evidence="8">Staphylococcus aureus surface protein A</fullName>
    </recommendedName>
</protein>
<dbReference type="Proteomes" id="UP001143474">
    <property type="component" value="Unassembled WGS sequence"/>
</dbReference>
<evidence type="ECO:0000256" key="2">
    <source>
        <dbReference type="ARBA" id="ARBA00023326"/>
    </source>
</evidence>
<dbReference type="GO" id="GO:0016020">
    <property type="term" value="C:membrane"/>
    <property type="evidence" value="ECO:0007669"/>
    <property type="project" value="InterPro"/>
</dbReference>
<dbReference type="InterPro" id="IPR003961">
    <property type="entry name" value="FN3_dom"/>
</dbReference>
<evidence type="ECO:0000313" key="6">
    <source>
        <dbReference type="EMBL" id="GLK11816.1"/>
    </source>
</evidence>
<dbReference type="PANTHER" id="PTHR34819:SF3">
    <property type="entry name" value="CELL SURFACE PROTEIN"/>
    <property type="match status" value="1"/>
</dbReference>
<dbReference type="PROSITE" id="PS50853">
    <property type="entry name" value="FN3"/>
    <property type="match status" value="2"/>
</dbReference>
<dbReference type="NCBIfam" id="TIGR01451">
    <property type="entry name" value="B_ant_repeat"/>
    <property type="match status" value="14"/>
</dbReference>
<organism evidence="6 7">
    <name type="scientific">Streptosporangium carneum</name>
    <dbReference type="NCBI Taxonomy" id="47481"/>
    <lineage>
        <taxon>Bacteria</taxon>
        <taxon>Bacillati</taxon>
        <taxon>Actinomycetota</taxon>
        <taxon>Actinomycetes</taxon>
        <taxon>Streptosporangiales</taxon>
        <taxon>Streptosporangiaceae</taxon>
        <taxon>Streptosporangium</taxon>
    </lineage>
</organism>
<dbReference type="InterPro" id="IPR057687">
    <property type="entry name" value="DUF7927"/>
</dbReference>
<feature type="domain" description="Fibronectin type-III" evidence="5">
    <location>
        <begin position="709"/>
        <end position="802"/>
    </location>
</feature>
<dbReference type="Pfam" id="PF00041">
    <property type="entry name" value="fn3"/>
    <property type="match status" value="2"/>
</dbReference>
<dbReference type="Gene3D" id="2.60.40.740">
    <property type="match status" value="1"/>
</dbReference>
<evidence type="ECO:0008006" key="8">
    <source>
        <dbReference type="Google" id="ProtNLM"/>
    </source>
</evidence>
<accession>A0A9W6MF29</accession>
<feature type="domain" description="Fibronectin type-III" evidence="5">
    <location>
        <begin position="615"/>
        <end position="708"/>
    </location>
</feature>
<dbReference type="PROSITE" id="PS50093">
    <property type="entry name" value="PKD"/>
    <property type="match status" value="1"/>
</dbReference>
<feature type="compositionally biased region" description="Low complexity" evidence="3">
    <location>
        <begin position="509"/>
        <end position="522"/>
    </location>
</feature>
<dbReference type="SUPFAM" id="SSF49265">
    <property type="entry name" value="Fibronectin type III"/>
    <property type="match status" value="1"/>
</dbReference>
<dbReference type="GO" id="GO:0030247">
    <property type="term" value="F:polysaccharide binding"/>
    <property type="evidence" value="ECO:0007669"/>
    <property type="project" value="InterPro"/>
</dbReference>
<feature type="domain" description="PKD" evidence="4">
    <location>
        <begin position="890"/>
        <end position="979"/>
    </location>
</feature>
<keyword evidence="2" id="KW-0624">Polysaccharide degradation</keyword>
<feature type="compositionally biased region" description="Low complexity" evidence="3">
    <location>
        <begin position="10"/>
        <end position="22"/>
    </location>
</feature>
<dbReference type="InterPro" id="IPR051172">
    <property type="entry name" value="Chlamydia_OmcB"/>
</dbReference>
<comment type="caution">
    <text evidence="6">The sequence shown here is derived from an EMBL/GenBank/DDBJ whole genome shotgun (WGS) entry which is preliminary data.</text>
</comment>
<dbReference type="GO" id="GO:0004553">
    <property type="term" value="F:hydrolase activity, hydrolyzing O-glycosyl compounds"/>
    <property type="evidence" value="ECO:0007669"/>
    <property type="project" value="InterPro"/>
</dbReference>
<dbReference type="SUPFAM" id="SSF49313">
    <property type="entry name" value="Cadherin-like"/>
    <property type="match status" value="3"/>
</dbReference>
<dbReference type="EMBL" id="BSEV01000013">
    <property type="protein sequence ID" value="GLK11816.1"/>
    <property type="molecule type" value="Genomic_DNA"/>
</dbReference>
<dbReference type="InterPro" id="IPR015919">
    <property type="entry name" value="Cadherin-like_sf"/>
</dbReference>
<reference evidence="6" key="1">
    <citation type="journal article" date="2014" name="Int. J. Syst. Evol. Microbiol.">
        <title>Complete genome sequence of Corynebacterium casei LMG S-19264T (=DSM 44701T), isolated from a smear-ripened cheese.</title>
        <authorList>
            <consortium name="US DOE Joint Genome Institute (JGI-PGF)"/>
            <person name="Walter F."/>
            <person name="Albersmeier A."/>
            <person name="Kalinowski J."/>
            <person name="Ruckert C."/>
        </authorList>
    </citation>
    <scope>NUCLEOTIDE SEQUENCE</scope>
    <source>
        <strain evidence="6">VKM Ac-2007</strain>
    </source>
</reference>
<feature type="region of interest" description="Disordered" evidence="3">
    <location>
        <begin position="493"/>
        <end position="522"/>
    </location>
</feature>
<dbReference type="SMART" id="SM00736">
    <property type="entry name" value="CADG"/>
    <property type="match status" value="2"/>
</dbReference>
<dbReference type="SMART" id="SM00060">
    <property type="entry name" value="FN3"/>
    <property type="match status" value="2"/>
</dbReference>
<dbReference type="Gene3D" id="2.60.40.10">
    <property type="entry name" value="Immunoglobulins"/>
    <property type="match status" value="8"/>
</dbReference>
<dbReference type="InterPro" id="IPR006644">
    <property type="entry name" value="Cadg"/>
</dbReference>
<reference evidence="6" key="2">
    <citation type="submission" date="2023-01" db="EMBL/GenBank/DDBJ databases">
        <authorList>
            <person name="Sun Q."/>
            <person name="Evtushenko L."/>
        </authorList>
    </citation>
    <scope>NUCLEOTIDE SEQUENCE</scope>
    <source>
        <strain evidence="6">VKM Ac-2007</strain>
    </source>
</reference>
<dbReference type="SMART" id="SM00089">
    <property type="entry name" value="PKD"/>
    <property type="match status" value="4"/>
</dbReference>
<evidence type="ECO:0000259" key="4">
    <source>
        <dbReference type="PROSITE" id="PS50093"/>
    </source>
</evidence>
<dbReference type="Pfam" id="PF05345">
    <property type="entry name" value="He_PIG"/>
    <property type="match status" value="3"/>
</dbReference>
<dbReference type="SUPFAM" id="SSF49899">
    <property type="entry name" value="Concanavalin A-like lectins/glucanases"/>
    <property type="match status" value="1"/>
</dbReference>
<dbReference type="Gene3D" id="2.60.120.200">
    <property type="match status" value="1"/>
</dbReference>
<keyword evidence="1" id="KW-0326">Glycosidase</keyword>
<dbReference type="GO" id="GO:0005509">
    <property type="term" value="F:calcium ion binding"/>
    <property type="evidence" value="ECO:0007669"/>
    <property type="project" value="InterPro"/>
</dbReference>
<dbReference type="InterPro" id="IPR013783">
    <property type="entry name" value="Ig-like_fold"/>
</dbReference>
<dbReference type="InterPro" id="IPR013320">
    <property type="entry name" value="ConA-like_dom_sf"/>
</dbReference>
<name>A0A9W6MF29_9ACTN</name>
<proteinExistence type="predicted"/>
<keyword evidence="1" id="KW-0378">Hydrolase</keyword>
<evidence type="ECO:0000256" key="1">
    <source>
        <dbReference type="ARBA" id="ARBA00023295"/>
    </source>
</evidence>
<evidence type="ECO:0000313" key="7">
    <source>
        <dbReference type="Proteomes" id="UP001143474"/>
    </source>
</evidence>
<keyword evidence="7" id="KW-1185">Reference proteome</keyword>
<sequence length="3920" mass="385533">MTDGARRGTRPASGRGEAGPARPGRHAARRERTPRGGRTVARVLVLALSVSTLTGTSGTPTPASAAGTTVFDQTFRNNTADGTGSVVLPALPSGLGGSNTACLTASGNTSTGVLRSCSSTNDTTGSGKLRLTNATTNKLGGVFGATSVPTAQGLDVTFNTYQYGGNGADGIAFVLAAVDPTNPVSPANIGPTGGSLGYSAAGTSGFNGLAYGYLGVGLDVYGNFSNSSYQGTGCTNPAYISTSGTVPGQVVVRGPGQGLAGYCALNSTATSTSSSALSLRASTRRSVPVEVAINPSTVVITTPSGLSVPAKSYRVSVTPIGGTARTLQGSLPSVTSGLFPSSWLDASGVPKQLAFGWVASTGGSTDFHEIDNVAVTTLNAVPELSVAQTSYNATTPAAGDPVTYTVTAGVGSAVSETSPISVTETLPAGVVPVGAYGTGWVCAAPSGQSVTCTNGNTPFAAGSSLPPITVVGIVTGGSVTPTLIRTSSVATASASDANPGYSSSTTAGTLPSTPSGITLSSTTGSISGGNTVTVSGSNIGNATAIEIGTVAEQQAGTPVVLLPCATGVTTGCFTINGNGTLTIPSMPSRASNTAVRVTVVTQGLAAYAAYTYASSPAAPTAPTATAGVTGATVTWTAPSGNGSAITSYVVTPYKDGVAQTPITYDASATTRTLTGLTAGSSYTFTVTAVNAFGTGTASPASTAVVPYNVPGKPTITTVTAGDATATMTWTAPGNNGSAITGYVVTPYLNGVAQTPQTFSGTATTQTLTGLTPGATYTFTVAAQNAAGTGAASAPSASVVPNALPSLNLPAPPAGEVGAAYGVTLAVTGGTSPYTWSISGGTLPAGLTLNASTGVLSGTPTASGTYSFTVKVTDAVNQSATQAVTLTIAPPPSFSFSAPPAGEVGVAYGVTLAVTGGTAPYTWSVAAGTLPPGLTLNASTGVLSGTPTASGTYSFTAKVTDALNQTATRTVTVTVAAQPSFSFSAPPAAQVGVAYSVPLTVTGGTAPLTWSIPAGSLPPGLTLNASTGVLSGTPTTTGSHPFTVQVTDANGQTATRSVTLVVTAGPLVIVKTADVSAVAPGGTVNYTITVNNTGASAFTGVTLTDPLTGVLDDAVYNADATATSGTVSYTGPNLTWTGNVAAGATVTVTYSVKVANPDTGNKVLAGTVTSPTLGSTCPSGGADARCTATVTVSGLSIVKSAGVSTTTPGSTVPFTVTVTNNGQTAYTGATFADALAGVLDDATYNGDAVATAGSVSLSGSTLTWTGNLAVGATATVTYSVTVKDPDTGDRNLSGAVSSTTQGNTCPVGNPGAQCAAAVTVLIPALTITSSADAATTTPGSTVRYTVTAANTGQTAYTGTGFTLPLAGVLDDATYNGDAVATSGGVAVVDSTLTWTGNLAVGATATVAYSVTVKDPDPGDKVLNSSVTSTAAGNNCRAANPAPACSTSVPVLVPALTITKTADLSSVTPGATVRYTVTATNSGQTAYTGATFADALAGVLDDATYNGDATATTGGLSLSGSTLTWTGNLAVGATATVAYSVTVNDPDTGDRALTGAVTSATSGSTCPVGGTNTRCASDVLVLIPRLQITNATTVTTTTPGGVVPYTVTLTNTGQTDHNGVSASLNVAGAVDDASYNGDLTASAGSVSLGPNGTLVWTGNVAIGETVTVTGSVTVNNPDTGDKVLTTAVTSTAPGSTCPITGTGPGCSTSVTVLVPALTVVTTADRQTVTPGETVTYTVTASNTGQTPYTGATLTDQLALVLTDAVYNGDVTTTTGTVTLSGTNLTWTGDLAVGATATITFSVTVRDPDPGDKQMVNTAVSSAPGSTCPPGGADARCSTTVTVLVPALTVTKSADVSTTAPGSVVRYSVAVADSGQTPYTGATVTDALAGVLDDAVYNGDATATGGAVAFDGSNLTWTGDLAAGATATITYSVTVRDPDPGDALLTGAAVSTVRGSNCPAGGTDTRCSATVPVARLVLAQSYVDSTATPGSVVRLNATFTNTGQVPFTGISVFSPTAGTVDDAIPVGDQTASSGSLVLDANRITWTGSIPVGGVVTVTGTLTVKNPPTGDRVLTGTLISDAPGNSCPPNGDDPRCTARLTVVVPGLTITKAADTSVTTPGSTVGHTVTVTNSGQTPYTGATVTDALAGVLDDAVYNGDAAATVGAVALAGSNLTWTGDLPVGASAVITYSVTVRDPDPGDKSLVDSVTSTDTGSNCTPASGDPRCSTTVTVLTPALTIRKTAGSATAVPGAVVTYTVTAANTGQTAYTGATLTDALADVLDEATYNGDAVAGTGTVTLTGTNLTWTGDLAVGESVTVTYSVTVNNPVTGNLTLTGPVSSAVRGSTCPAGNTDPRCAVTVRVVEAATLTFGTSANVSSAARGQTVAYTVTVTNSGLTPYPGATFVDALAGVLDDATYNGDAAADVGTVNLTGTDLTWTGTVPASGTATVTYSVTVNAPDTGNEILATTLTSASVGGNCPAGGADPRCSTTVTVSSLEIVSSADTLFTKPGGAVRFTGVITNTGTTPYYGITVVFEGPDVVDDAFPTGDSTATSGTLGFGATGLEWTGDVPVGGSVTVSSGFVVQNPDLGNHVLTTVVSSSAPGNNCPSASADPACATSVTVLTPALTIAKAASTNVTVPGGTVGYTITVTNSGQTPYTGAAVTDSLAGLLDDAVYNGDATATSGAVGLTDQTLTWTGNLAVAESVTVTYSITTNDPDTGDKLLANSAVSTDEGSTCPPASGNTACTARVVVLTRALTLVKSANTTSVTPGGTVSYTVRVTNSGQVPYPAATFADALAGVLDDATYNGDAAADVGTVSLTGTDLTWTGSLAPGQAAVVTYSVRANDPGTGDRRLTDAVTSTTPGSTCPVGGADPRCTQTILLSRVTIVNAADVTVTLPTGVVRQTVTITNSGQTPYSATSVDVDLTGVLDDAAYNGDAAATAGGVTRVPETGTLTWTGALAVGETVTVTYSVTVNNPDAGDRLLTTVVTSPAAGNNCPVGGSAPACTTVVTALTPGLTFLKAANTGTVTPGGTVTYTTTVTNTGQTPYTGATFTDQLAQVLSDAVYGGDAVASSGTLDFDGTNLTWTGDLAVGESVTVNYTVTVRDPDPGDKRMVNTVVSDTLGSTCPTGATDPSCSVPVTVLVPALSIVRSADTVTTTPGAKVGYTITIANTGQTPYAGAVVTDSLALVLDDAVYDGNATADLGSVMFTGLGLTWTGDLAAGESATVTYSVTVRDPNPGDNFLVAFVVSGEAGSTCPEDGANPACASTVLVLTPALAVSTTADTATATPGDTVRFTIAITNTGQTPYAGAVVTDSLALVLDDAVYDGNATADLGSVMFTGADLTWTGDLEIGATATVTYSVTVRDPDPGDKAIRSVVTSPARGSTCPTGDASPACSATVTVLIPGLAIAKTADAATATPGGTIGYTITVTNTGQTAYTAASLTDPLAGALDDAVHTGDAVASTGTVDFDGTDLTWTGALAVGATATVTYSLAVRDPDTGDKVISGGVVSASPGSTCPAGSTNPACTTLVRVLVPQLTITKTADTVTVAAGKVVHYTVTLANTGETSYTGATFVDPLADVLDDASYGNDATATTGTVVYADDALTWTGNLAVGATATVAYSVVARYPAPGDRALTGAVVSPSQGSTCPAGGSDPRCATTVTVLVPALTVTVAADNSGDVVAGGQVRYTITATNTGEVPYAAATVTGLLAGVLDDAVYSGDATATVGVVGFGGDTLTWTGALPVDAAVVITFTVAVRDEAPGGDAVLDSRVVSPTIGGTCPAGGADPRCSVLTSVTAVTITLTDLTGDFTLTGSPDTTVRRDEAVTMTVTTDSPDGYNVTVLARSPELTTTLSGEVFSLPIGSLRVREHGTTTFSPLSPGVPVLVHRQSDPSAPGGDAISNDYEVDIPFVPASRYSATLDYVATTN</sequence>
<dbReference type="InterPro" id="IPR047589">
    <property type="entry name" value="DUF11_rpt"/>
</dbReference>
<dbReference type="InterPro" id="IPR012291">
    <property type="entry name" value="CBM2_carb-bd_dom_sf"/>
</dbReference>
<dbReference type="InterPro" id="IPR036116">
    <property type="entry name" value="FN3_sf"/>
</dbReference>
<gene>
    <name evidence="6" type="ORF">GCM10017600_52240</name>
</gene>
<dbReference type="InterPro" id="IPR022409">
    <property type="entry name" value="PKD/Chitinase_dom"/>
</dbReference>
<dbReference type="PANTHER" id="PTHR34819">
    <property type="entry name" value="LARGE CYSTEINE-RICH PERIPLASMIC PROTEIN OMCB"/>
    <property type="match status" value="1"/>
</dbReference>
<dbReference type="InterPro" id="IPR000601">
    <property type="entry name" value="PKD_dom"/>
</dbReference>
<evidence type="ECO:0000256" key="3">
    <source>
        <dbReference type="SAM" id="MobiDB-lite"/>
    </source>
</evidence>
<keyword evidence="2" id="KW-0119">Carbohydrate metabolism</keyword>
<dbReference type="RefSeq" id="WP_271220170.1">
    <property type="nucleotide sequence ID" value="NZ_BSEV01000013.1"/>
</dbReference>